<name>A0A6M1SLR3_9BACT</name>
<evidence type="ECO:0000313" key="1">
    <source>
        <dbReference type="EMBL" id="NGP75939.1"/>
    </source>
</evidence>
<dbReference type="EMBL" id="JAALLT010000002">
    <property type="protein sequence ID" value="NGP75939.1"/>
    <property type="molecule type" value="Genomic_DNA"/>
</dbReference>
<dbReference type="AlphaFoldDB" id="A0A6M1SLR3"/>
<dbReference type="GO" id="GO:0032259">
    <property type="term" value="P:methylation"/>
    <property type="evidence" value="ECO:0007669"/>
    <property type="project" value="UniProtKB-KW"/>
</dbReference>
<dbReference type="Pfam" id="PF13578">
    <property type="entry name" value="Methyltransf_24"/>
    <property type="match status" value="1"/>
</dbReference>
<dbReference type="SUPFAM" id="SSF53335">
    <property type="entry name" value="S-adenosyl-L-methionine-dependent methyltransferases"/>
    <property type="match status" value="1"/>
</dbReference>
<dbReference type="Gene3D" id="3.40.50.150">
    <property type="entry name" value="Vaccinia Virus protein VP39"/>
    <property type="match status" value="1"/>
</dbReference>
<comment type="caution">
    <text evidence="1">The sequence shown here is derived from an EMBL/GenBank/DDBJ whole genome shotgun (WGS) entry which is preliminary data.</text>
</comment>
<keyword evidence="2" id="KW-1185">Reference proteome</keyword>
<dbReference type="InterPro" id="IPR029063">
    <property type="entry name" value="SAM-dependent_MTases_sf"/>
</dbReference>
<dbReference type="GO" id="GO:0008168">
    <property type="term" value="F:methyltransferase activity"/>
    <property type="evidence" value="ECO:0007669"/>
    <property type="project" value="UniProtKB-KW"/>
</dbReference>
<gene>
    <name evidence="1" type="ORF">G3570_04790</name>
</gene>
<keyword evidence="1" id="KW-0489">Methyltransferase</keyword>
<sequence>MIKSLNKYFKSFMGRSRSEINALRNVTALISLDSLIDIYIPWSGSALKPSLIKLILNDILIHNRENIVECGSGISTLYIASLFKQYSLTKRKIYSIDHDREWIQTLESYLDRLDLSKYVQVIHAPLEEFENEFDEMKWYKTSTLNDYFDNIIIDQLIVDGPPAYKESIKYSRYPAGVYFKNNFGKNYSIFLDDLDRKGEQEITKKWSDILGIEFNFKYGDKSFVVGMKGEKFNI</sequence>
<evidence type="ECO:0000313" key="2">
    <source>
        <dbReference type="Proteomes" id="UP000473278"/>
    </source>
</evidence>
<reference evidence="1 2" key="1">
    <citation type="submission" date="2020-02" db="EMBL/GenBank/DDBJ databases">
        <title>Balneolaceae bacterium YR4-1, complete genome.</title>
        <authorList>
            <person name="Li Y."/>
            <person name="Wu S."/>
        </authorList>
    </citation>
    <scope>NUCLEOTIDE SEQUENCE [LARGE SCALE GENOMIC DNA]</scope>
    <source>
        <strain evidence="1 2">YR4-1</strain>
    </source>
</reference>
<organism evidence="1 2">
    <name type="scientific">Halalkalibaculum roseum</name>
    <dbReference type="NCBI Taxonomy" id="2709311"/>
    <lineage>
        <taxon>Bacteria</taxon>
        <taxon>Pseudomonadati</taxon>
        <taxon>Balneolota</taxon>
        <taxon>Balneolia</taxon>
        <taxon>Balneolales</taxon>
        <taxon>Balneolaceae</taxon>
        <taxon>Halalkalibaculum</taxon>
    </lineage>
</organism>
<accession>A0A6M1SLR3</accession>
<keyword evidence="1" id="KW-0808">Transferase</keyword>
<dbReference type="Proteomes" id="UP000473278">
    <property type="component" value="Unassembled WGS sequence"/>
</dbReference>
<proteinExistence type="predicted"/>
<dbReference type="RefSeq" id="WP_165139849.1">
    <property type="nucleotide sequence ID" value="NZ_JAALLT010000002.1"/>
</dbReference>
<protein>
    <submittedName>
        <fullName evidence="1">Class I SAM-dependent methyltransferase</fullName>
    </submittedName>
</protein>